<dbReference type="PANTHER" id="PTHR34978">
    <property type="entry name" value="POSSIBLE SENSOR-TRANSDUCER PROTEIN BLAR"/>
    <property type="match status" value="1"/>
</dbReference>
<keyword evidence="1" id="KW-0472">Membrane</keyword>
<sequence length="558" mass="62615">MDVLVKMSVSGAVLIAVIVIVRALAVNRLPKKAFLWLWAAAFFCLMIPVRLPSPISVYRPSGQLERLAVRPGLLLSEAAGQAASEASGAAAVMASHLSVWHGIWIAGAVLLAAFFLVGHLRGRRVYSASLPVEQPFAKAWLEENRIRRPVQIRYSDRIESPLTYGFLWPVLLVPADMDWADEETAAFILSHEMSHIRRFDAFTKWLLAAALCIHWFNPLVWAMYILANRDLELACDEAVIRQYGMQACPSYALALLGMEEKRNRLSPLASSFSKSALKERIEAIMKAKKLTKGSIAAALVVVAAVISIFATAGIGSNRPAVRIENMDKEPVAEAEENSHTLKNTLYQEYGWEDRYDRDYPMEKEGYTQEEYDKLMKALKPEGYEEMSIAAFNSFINKALTEDEKGRDGLYYLFEQVASYIENTDPNAGYLRNTIPASLEEYQTRLNEVYSGKQMDPQFSATAEAVRTEDVFGDAYPAGGLWLEYSFTYRILDQDSLTVGERDAFLQQVMQAAQTLLEEEQEQGHTEQEFQALLDTAGKELANEKIGFTGCEVNYLEKE</sequence>
<dbReference type="Proteomes" id="UP000260812">
    <property type="component" value="Unassembled WGS sequence"/>
</dbReference>
<organism evidence="3 5">
    <name type="scientific">Eisenbergiella massiliensis</name>
    <dbReference type="NCBI Taxonomy" id="1720294"/>
    <lineage>
        <taxon>Bacteria</taxon>
        <taxon>Bacillati</taxon>
        <taxon>Bacillota</taxon>
        <taxon>Clostridia</taxon>
        <taxon>Lachnospirales</taxon>
        <taxon>Lachnospiraceae</taxon>
        <taxon>Eisenbergiella</taxon>
    </lineage>
</organism>
<dbReference type="GeneID" id="97989623"/>
<dbReference type="OrthoDB" id="9804799at2"/>
<evidence type="ECO:0000313" key="6">
    <source>
        <dbReference type="Proteomes" id="UP000261166"/>
    </source>
</evidence>
<comment type="caution">
    <text evidence="3">The sequence shown here is derived from an EMBL/GenBank/DDBJ whole genome shotgun (WGS) entry which is preliminary data.</text>
</comment>
<dbReference type="AlphaFoldDB" id="A0A3E3HXV0"/>
<keyword evidence="1" id="KW-1133">Transmembrane helix</keyword>
<accession>A0A3E3HXV0</accession>
<evidence type="ECO:0000313" key="3">
    <source>
        <dbReference type="EMBL" id="RGE56643.1"/>
    </source>
</evidence>
<dbReference type="PANTHER" id="PTHR34978:SF3">
    <property type="entry name" value="SLR0241 PROTEIN"/>
    <property type="match status" value="1"/>
</dbReference>
<dbReference type="Proteomes" id="UP000261166">
    <property type="component" value="Unassembled WGS sequence"/>
</dbReference>
<feature type="domain" description="Peptidase M56" evidence="2">
    <location>
        <begin position="4"/>
        <end position="284"/>
    </location>
</feature>
<reference evidence="3 6" key="1">
    <citation type="submission" date="2018-08" db="EMBL/GenBank/DDBJ databases">
        <title>A genome reference for cultivated species of the human gut microbiota.</title>
        <authorList>
            <person name="Zou Y."/>
            <person name="Xue W."/>
            <person name="Luo G."/>
        </authorList>
    </citation>
    <scope>NUCLEOTIDE SEQUENCE [LARGE SCALE GENOMIC DNA]</scope>
    <source>
        <strain evidence="4 6">AF26-4BH</strain>
        <strain evidence="3">TF05-5AC</strain>
    </source>
</reference>
<dbReference type="EMBL" id="QVLU01000015">
    <property type="protein sequence ID" value="RGE70624.1"/>
    <property type="molecule type" value="Genomic_DNA"/>
</dbReference>
<feature type="transmembrane region" description="Helical" evidence="1">
    <location>
        <begin position="99"/>
        <end position="117"/>
    </location>
</feature>
<dbReference type="RefSeq" id="WP_025490458.1">
    <property type="nucleotide sequence ID" value="NZ_CALBAU010000246.1"/>
</dbReference>
<keyword evidence="1" id="KW-0812">Transmembrane</keyword>
<evidence type="ECO:0000259" key="2">
    <source>
        <dbReference type="Pfam" id="PF05569"/>
    </source>
</evidence>
<evidence type="ECO:0000313" key="5">
    <source>
        <dbReference type="Proteomes" id="UP000260812"/>
    </source>
</evidence>
<dbReference type="InterPro" id="IPR052173">
    <property type="entry name" value="Beta-lactam_resp_regulator"/>
</dbReference>
<feature type="transmembrane region" description="Helical" evidence="1">
    <location>
        <begin position="205"/>
        <end position="227"/>
    </location>
</feature>
<dbReference type="EMBL" id="QVLV01000022">
    <property type="protein sequence ID" value="RGE56643.1"/>
    <property type="molecule type" value="Genomic_DNA"/>
</dbReference>
<protein>
    <submittedName>
        <fullName evidence="3">Peptidase M56</fullName>
    </submittedName>
</protein>
<proteinExistence type="predicted"/>
<keyword evidence="5" id="KW-1185">Reference proteome</keyword>
<feature type="transmembrane region" description="Helical" evidence="1">
    <location>
        <begin position="295"/>
        <end position="315"/>
    </location>
</feature>
<feature type="transmembrane region" description="Helical" evidence="1">
    <location>
        <begin position="33"/>
        <end position="51"/>
    </location>
</feature>
<dbReference type="InterPro" id="IPR008756">
    <property type="entry name" value="Peptidase_M56"/>
</dbReference>
<evidence type="ECO:0000313" key="4">
    <source>
        <dbReference type="EMBL" id="RGE70624.1"/>
    </source>
</evidence>
<dbReference type="CDD" id="cd07341">
    <property type="entry name" value="M56_BlaR1_MecR1_like"/>
    <property type="match status" value="1"/>
</dbReference>
<name>A0A3E3HXV0_9FIRM</name>
<gene>
    <name evidence="4" type="ORF">DWY69_17000</name>
    <name evidence="3" type="ORF">DXC51_22875</name>
</gene>
<evidence type="ECO:0000256" key="1">
    <source>
        <dbReference type="SAM" id="Phobius"/>
    </source>
</evidence>
<dbReference type="Pfam" id="PF05569">
    <property type="entry name" value="Peptidase_M56"/>
    <property type="match status" value="1"/>
</dbReference>
<feature type="transmembrane region" description="Helical" evidence="1">
    <location>
        <begin position="6"/>
        <end position="26"/>
    </location>
</feature>